<keyword evidence="2" id="KW-1133">Transmembrane helix</keyword>
<evidence type="ECO:0000256" key="1">
    <source>
        <dbReference type="SAM" id="MobiDB-lite"/>
    </source>
</evidence>
<evidence type="ECO:0000313" key="4">
    <source>
        <dbReference type="EMBL" id="KAB7733073.1"/>
    </source>
</evidence>
<dbReference type="PROSITE" id="PS00108">
    <property type="entry name" value="PROTEIN_KINASE_ST"/>
    <property type="match status" value="1"/>
</dbReference>
<dbReference type="GO" id="GO:0004674">
    <property type="term" value="F:protein serine/threonine kinase activity"/>
    <property type="evidence" value="ECO:0007669"/>
    <property type="project" value="InterPro"/>
</dbReference>
<dbReference type="Proteomes" id="UP000488299">
    <property type="component" value="Unassembled WGS sequence"/>
</dbReference>
<proteinExistence type="predicted"/>
<dbReference type="AlphaFoldDB" id="A0A7J5U5W3"/>
<evidence type="ECO:0000313" key="5">
    <source>
        <dbReference type="Proteomes" id="UP000488299"/>
    </source>
</evidence>
<gene>
    <name evidence="4" type="ORF">F5984_03805</name>
</gene>
<comment type="caution">
    <text evidence="4">The sequence shown here is derived from an EMBL/GenBank/DDBJ whole genome shotgun (WGS) entry which is preliminary data.</text>
</comment>
<dbReference type="RefSeq" id="WP_152122903.1">
    <property type="nucleotide sequence ID" value="NZ_WELI01000001.1"/>
</dbReference>
<feature type="transmembrane region" description="Helical" evidence="2">
    <location>
        <begin position="324"/>
        <end position="343"/>
    </location>
</feature>
<accession>A0A7J5U5W3</accession>
<dbReference type="Gene3D" id="1.10.510.10">
    <property type="entry name" value="Transferase(Phosphotransferase) domain 1"/>
    <property type="match status" value="1"/>
</dbReference>
<dbReference type="GO" id="GO:0005737">
    <property type="term" value="C:cytoplasm"/>
    <property type="evidence" value="ECO:0007669"/>
    <property type="project" value="TreeGrafter"/>
</dbReference>
<dbReference type="InterPro" id="IPR008271">
    <property type="entry name" value="Ser/Thr_kinase_AS"/>
</dbReference>
<name>A0A7J5U5W3_9BACT</name>
<evidence type="ECO:0000259" key="3">
    <source>
        <dbReference type="PROSITE" id="PS50011"/>
    </source>
</evidence>
<dbReference type="PROSITE" id="PS50011">
    <property type="entry name" value="PROTEIN_KINASE_DOM"/>
    <property type="match status" value="1"/>
</dbReference>
<dbReference type="InterPro" id="IPR045269">
    <property type="entry name" value="Atg1-like"/>
</dbReference>
<organism evidence="4 5">
    <name type="scientific">Rudanella paleaurantiibacter</name>
    <dbReference type="NCBI Taxonomy" id="2614655"/>
    <lineage>
        <taxon>Bacteria</taxon>
        <taxon>Pseudomonadati</taxon>
        <taxon>Bacteroidota</taxon>
        <taxon>Cytophagia</taxon>
        <taxon>Cytophagales</taxon>
        <taxon>Cytophagaceae</taxon>
        <taxon>Rudanella</taxon>
    </lineage>
</organism>
<keyword evidence="5" id="KW-1185">Reference proteome</keyword>
<keyword evidence="4" id="KW-0418">Kinase</keyword>
<dbReference type="CDD" id="cd14014">
    <property type="entry name" value="STKc_PknB_like"/>
    <property type="match status" value="1"/>
</dbReference>
<reference evidence="4 5" key="1">
    <citation type="submission" date="2019-10" db="EMBL/GenBank/DDBJ databases">
        <title>Rudanella paleaurantiibacter sp. nov., isolated from sludge.</title>
        <authorList>
            <person name="Xu S.Q."/>
        </authorList>
    </citation>
    <scope>NUCLEOTIDE SEQUENCE [LARGE SCALE GENOMIC DNA]</scope>
    <source>
        <strain evidence="4 5">HX-22-17</strain>
    </source>
</reference>
<dbReference type="SUPFAM" id="SSF56112">
    <property type="entry name" value="Protein kinase-like (PK-like)"/>
    <property type="match status" value="1"/>
</dbReference>
<dbReference type="EMBL" id="WELI01000001">
    <property type="protein sequence ID" value="KAB7733073.1"/>
    <property type="molecule type" value="Genomic_DNA"/>
</dbReference>
<keyword evidence="2" id="KW-0472">Membrane</keyword>
<evidence type="ECO:0000256" key="2">
    <source>
        <dbReference type="SAM" id="Phobius"/>
    </source>
</evidence>
<keyword evidence="4" id="KW-0808">Transferase</keyword>
<dbReference type="SMART" id="SM00220">
    <property type="entry name" value="S_TKc"/>
    <property type="match status" value="1"/>
</dbReference>
<feature type="region of interest" description="Disordered" evidence="1">
    <location>
        <begin position="369"/>
        <end position="429"/>
    </location>
</feature>
<dbReference type="PANTHER" id="PTHR24348">
    <property type="entry name" value="SERINE/THREONINE-PROTEIN KINASE UNC-51-RELATED"/>
    <property type="match status" value="1"/>
</dbReference>
<dbReference type="InterPro" id="IPR011009">
    <property type="entry name" value="Kinase-like_dom_sf"/>
</dbReference>
<feature type="domain" description="Protein kinase" evidence="3">
    <location>
        <begin position="13"/>
        <end position="281"/>
    </location>
</feature>
<dbReference type="Pfam" id="PF00069">
    <property type="entry name" value="Pkinase"/>
    <property type="match status" value="1"/>
</dbReference>
<protein>
    <submittedName>
        <fullName evidence="4">Protein kinase</fullName>
    </submittedName>
</protein>
<dbReference type="GO" id="GO:0005524">
    <property type="term" value="F:ATP binding"/>
    <property type="evidence" value="ECO:0007669"/>
    <property type="project" value="InterPro"/>
</dbReference>
<sequence>MSTVNFNTHLPGYEVLAELGRGNTRVLKARHTATGEVVAIKQYAFPADPDTLRRFERESVIMTQLNHPNVVRVREVQLTAAMPYVVMDYVEGGDVRGLLRQQGPLPIPMVIRLGLQLTEAFRAVHPLRVVHRDLKPENILYRKLVSGELHVLLTDFGIAKFWSDDNARTRTGQSMMTCEYAAPEQFDNPRQIDEAADYYALGVVLYECLTGQVPFRLEHETGLAYFMQQVLTAPIPAPVRPSGEPIPLRLQNLLMRLLERNPQERLRNPDELELALEQSRVEHLQANWSAKEPAGYGPKTRIGPTVQRLPDAVVPVDEPRTSPWAWWGIGGGVAAAALALFLYTRPADGNAQNQTLPTDSTAVVAVDSTLGEPESNAISPDTATEGEGDTERENEAGPLATETTSEEIPQEQTAVPDSVGEAAPDTTQN</sequence>
<keyword evidence="2" id="KW-0812">Transmembrane</keyword>
<dbReference type="InterPro" id="IPR000719">
    <property type="entry name" value="Prot_kinase_dom"/>
</dbReference>